<dbReference type="Proteomes" id="UP001066276">
    <property type="component" value="Chromosome 8"/>
</dbReference>
<dbReference type="EMBL" id="JANPWB010000012">
    <property type="protein sequence ID" value="KAJ1112816.1"/>
    <property type="molecule type" value="Genomic_DNA"/>
</dbReference>
<evidence type="ECO:0000313" key="1">
    <source>
        <dbReference type="EMBL" id="KAJ1112816.1"/>
    </source>
</evidence>
<gene>
    <name evidence="1" type="ORF">NDU88_001077</name>
</gene>
<reference evidence="1" key="1">
    <citation type="journal article" date="2022" name="bioRxiv">
        <title>Sequencing and chromosome-scale assembly of the giantPleurodeles waltlgenome.</title>
        <authorList>
            <person name="Brown T."/>
            <person name="Elewa A."/>
            <person name="Iarovenko S."/>
            <person name="Subramanian E."/>
            <person name="Araus A.J."/>
            <person name="Petzold A."/>
            <person name="Susuki M."/>
            <person name="Suzuki K.-i.T."/>
            <person name="Hayashi T."/>
            <person name="Toyoda A."/>
            <person name="Oliveira C."/>
            <person name="Osipova E."/>
            <person name="Leigh N.D."/>
            <person name="Simon A."/>
            <person name="Yun M.H."/>
        </authorList>
    </citation>
    <scope>NUCLEOTIDE SEQUENCE</scope>
    <source>
        <strain evidence="1">20211129_DDA</strain>
        <tissue evidence="1">Liver</tissue>
    </source>
</reference>
<keyword evidence="2" id="KW-1185">Reference proteome</keyword>
<protein>
    <submittedName>
        <fullName evidence="1">Uncharacterized protein</fullName>
    </submittedName>
</protein>
<dbReference type="AlphaFoldDB" id="A0AAV7NA01"/>
<comment type="caution">
    <text evidence="1">The sequence shown here is derived from an EMBL/GenBank/DDBJ whole genome shotgun (WGS) entry which is preliminary data.</text>
</comment>
<organism evidence="1 2">
    <name type="scientific">Pleurodeles waltl</name>
    <name type="common">Iberian ribbed newt</name>
    <dbReference type="NCBI Taxonomy" id="8319"/>
    <lineage>
        <taxon>Eukaryota</taxon>
        <taxon>Metazoa</taxon>
        <taxon>Chordata</taxon>
        <taxon>Craniata</taxon>
        <taxon>Vertebrata</taxon>
        <taxon>Euteleostomi</taxon>
        <taxon>Amphibia</taxon>
        <taxon>Batrachia</taxon>
        <taxon>Caudata</taxon>
        <taxon>Salamandroidea</taxon>
        <taxon>Salamandridae</taxon>
        <taxon>Pleurodelinae</taxon>
        <taxon>Pleurodeles</taxon>
    </lineage>
</organism>
<evidence type="ECO:0000313" key="2">
    <source>
        <dbReference type="Proteomes" id="UP001066276"/>
    </source>
</evidence>
<proteinExistence type="predicted"/>
<sequence>MGLQLCSMVFSGSMRELQKWQPAIVGHSRGATGPPQLPAMQQQVRVLLKGMAVLDQHVLHSTALVFQGPGHKSATMLWSDECLRVQLANRTSTAPRVTLHTKAGSVVIADTADREPSL</sequence>
<accession>A0AAV7NA01</accession>
<name>A0AAV7NA01_PLEWA</name>